<accession>A0ABV6U772</accession>
<evidence type="ECO:0000259" key="8">
    <source>
        <dbReference type="PROSITE" id="PS50011"/>
    </source>
</evidence>
<dbReference type="Gene3D" id="1.10.510.10">
    <property type="entry name" value="Transferase(Phosphotransferase) domain 1"/>
    <property type="match status" value="1"/>
</dbReference>
<evidence type="ECO:0000256" key="7">
    <source>
        <dbReference type="PROSITE-ProRule" id="PRU10141"/>
    </source>
</evidence>
<sequence>MRTVADRYRITSPIGRGGMGEVWEGTDLRLNRPVAIKLISSADLVSEKDARRRFHREVRITARLRHPGVPVVYDFGDDGDLFMVMEALRGDSVGKLKDEEGSLPVAWAAFACAQVCAVLAAAHEVGLLHRDVKPENLVLCRNGAVKVIDFGVAASLGASEFSRITQTGQIPGSACYMAPELVDGEDASRASDLYTVGCVLYELLTGARPFQSRDLLREIARSREEDPPPMAGVPGELEELTRRLLAKEPAQRPDDATGVYRSLLPWIRDLPPLPGWIDQNLSADPAHMYSTVISSLG</sequence>
<dbReference type="PROSITE" id="PS50011">
    <property type="entry name" value="PROTEIN_KINASE_DOM"/>
    <property type="match status" value="1"/>
</dbReference>
<dbReference type="SMART" id="SM00220">
    <property type="entry name" value="S_TKc"/>
    <property type="match status" value="1"/>
</dbReference>
<organism evidence="9 10">
    <name type="scientific">Sphaerimonospora cavernae</name>
    <dbReference type="NCBI Taxonomy" id="1740611"/>
    <lineage>
        <taxon>Bacteria</taxon>
        <taxon>Bacillati</taxon>
        <taxon>Actinomycetota</taxon>
        <taxon>Actinomycetes</taxon>
        <taxon>Streptosporangiales</taxon>
        <taxon>Streptosporangiaceae</taxon>
        <taxon>Sphaerimonospora</taxon>
    </lineage>
</organism>
<dbReference type="InterPro" id="IPR008271">
    <property type="entry name" value="Ser/Thr_kinase_AS"/>
</dbReference>
<feature type="domain" description="Protein kinase" evidence="8">
    <location>
        <begin position="8"/>
        <end position="267"/>
    </location>
</feature>
<evidence type="ECO:0000256" key="2">
    <source>
        <dbReference type="ARBA" id="ARBA00022527"/>
    </source>
</evidence>
<dbReference type="PANTHER" id="PTHR43289">
    <property type="entry name" value="MITOGEN-ACTIVATED PROTEIN KINASE KINASE KINASE 20-RELATED"/>
    <property type="match status" value="1"/>
</dbReference>
<keyword evidence="4 7" id="KW-0547">Nucleotide-binding</keyword>
<evidence type="ECO:0000313" key="9">
    <source>
        <dbReference type="EMBL" id="MFC0864304.1"/>
    </source>
</evidence>
<dbReference type="InterPro" id="IPR017441">
    <property type="entry name" value="Protein_kinase_ATP_BS"/>
</dbReference>
<gene>
    <name evidence="9" type="ORF">ACFHYQ_18585</name>
</gene>
<dbReference type="GO" id="GO:0004674">
    <property type="term" value="F:protein serine/threonine kinase activity"/>
    <property type="evidence" value="ECO:0007669"/>
    <property type="project" value="UniProtKB-EC"/>
</dbReference>
<name>A0ABV6U772_9ACTN</name>
<feature type="binding site" evidence="7">
    <location>
        <position position="37"/>
    </location>
    <ligand>
        <name>ATP</name>
        <dbReference type="ChEBI" id="CHEBI:30616"/>
    </ligand>
</feature>
<keyword evidence="2" id="KW-0723">Serine/threonine-protein kinase</keyword>
<evidence type="ECO:0000256" key="6">
    <source>
        <dbReference type="ARBA" id="ARBA00022840"/>
    </source>
</evidence>
<dbReference type="PROSITE" id="PS00108">
    <property type="entry name" value="PROTEIN_KINASE_ST"/>
    <property type="match status" value="1"/>
</dbReference>
<keyword evidence="6 7" id="KW-0067">ATP-binding</keyword>
<dbReference type="CDD" id="cd14014">
    <property type="entry name" value="STKc_PknB_like"/>
    <property type="match status" value="1"/>
</dbReference>
<dbReference type="Pfam" id="PF00069">
    <property type="entry name" value="Pkinase"/>
    <property type="match status" value="1"/>
</dbReference>
<evidence type="ECO:0000256" key="4">
    <source>
        <dbReference type="ARBA" id="ARBA00022741"/>
    </source>
</evidence>
<keyword evidence="10" id="KW-1185">Reference proteome</keyword>
<keyword evidence="5 9" id="KW-0418">Kinase</keyword>
<evidence type="ECO:0000256" key="5">
    <source>
        <dbReference type="ARBA" id="ARBA00022777"/>
    </source>
</evidence>
<dbReference type="EMBL" id="JBHMQT010000039">
    <property type="protein sequence ID" value="MFC0864304.1"/>
    <property type="molecule type" value="Genomic_DNA"/>
</dbReference>
<dbReference type="SUPFAM" id="SSF56112">
    <property type="entry name" value="Protein kinase-like (PK-like)"/>
    <property type="match status" value="1"/>
</dbReference>
<reference evidence="9 10" key="1">
    <citation type="submission" date="2024-09" db="EMBL/GenBank/DDBJ databases">
        <authorList>
            <person name="Sun Q."/>
            <person name="Mori K."/>
        </authorList>
    </citation>
    <scope>NUCLEOTIDE SEQUENCE [LARGE SCALE GENOMIC DNA]</scope>
    <source>
        <strain evidence="9 10">TBRC 1851</strain>
    </source>
</reference>
<keyword evidence="3 9" id="KW-0808">Transferase</keyword>
<dbReference type="InterPro" id="IPR011009">
    <property type="entry name" value="Kinase-like_dom_sf"/>
</dbReference>
<dbReference type="PROSITE" id="PS00107">
    <property type="entry name" value="PROTEIN_KINASE_ATP"/>
    <property type="match status" value="1"/>
</dbReference>
<dbReference type="EC" id="2.7.11.1" evidence="1"/>
<evidence type="ECO:0000313" key="10">
    <source>
        <dbReference type="Proteomes" id="UP001589870"/>
    </source>
</evidence>
<dbReference type="Proteomes" id="UP001589870">
    <property type="component" value="Unassembled WGS sequence"/>
</dbReference>
<dbReference type="PANTHER" id="PTHR43289:SF6">
    <property type="entry name" value="SERINE_THREONINE-PROTEIN KINASE NEKL-3"/>
    <property type="match status" value="1"/>
</dbReference>
<evidence type="ECO:0000256" key="1">
    <source>
        <dbReference type="ARBA" id="ARBA00012513"/>
    </source>
</evidence>
<dbReference type="RefSeq" id="WP_394302427.1">
    <property type="nucleotide sequence ID" value="NZ_JBHMQT010000039.1"/>
</dbReference>
<dbReference type="InterPro" id="IPR000719">
    <property type="entry name" value="Prot_kinase_dom"/>
</dbReference>
<comment type="caution">
    <text evidence="9">The sequence shown here is derived from an EMBL/GenBank/DDBJ whole genome shotgun (WGS) entry which is preliminary data.</text>
</comment>
<dbReference type="Gene3D" id="3.30.200.20">
    <property type="entry name" value="Phosphorylase Kinase, domain 1"/>
    <property type="match status" value="1"/>
</dbReference>
<protein>
    <recommendedName>
        <fullName evidence="1">non-specific serine/threonine protein kinase</fullName>
        <ecNumber evidence="1">2.7.11.1</ecNumber>
    </recommendedName>
</protein>
<proteinExistence type="predicted"/>
<evidence type="ECO:0000256" key="3">
    <source>
        <dbReference type="ARBA" id="ARBA00022679"/>
    </source>
</evidence>